<name>A0A5B0LRH4_PUCGR</name>
<feature type="chain" id="PRO_5022951396" evidence="2">
    <location>
        <begin position="27"/>
        <end position="546"/>
    </location>
</feature>
<evidence type="ECO:0000313" key="4">
    <source>
        <dbReference type="Proteomes" id="UP000324748"/>
    </source>
</evidence>
<evidence type="ECO:0000256" key="2">
    <source>
        <dbReference type="SAM" id="SignalP"/>
    </source>
</evidence>
<reference evidence="3 4" key="1">
    <citation type="submission" date="2019-05" db="EMBL/GenBank/DDBJ databases">
        <title>Emergence of the Ug99 lineage of the wheat stem rust pathogen through somatic hybridization.</title>
        <authorList>
            <person name="Li F."/>
            <person name="Upadhyaya N.M."/>
            <person name="Sperschneider J."/>
            <person name="Matny O."/>
            <person name="Nguyen-Phuc H."/>
            <person name="Mago R."/>
            <person name="Raley C."/>
            <person name="Miller M.E."/>
            <person name="Silverstein K.A.T."/>
            <person name="Henningsen E."/>
            <person name="Hirsch C.D."/>
            <person name="Visser B."/>
            <person name="Pretorius Z.A."/>
            <person name="Steffenson B.J."/>
            <person name="Schwessinger B."/>
            <person name="Dodds P.N."/>
            <person name="Figueroa M."/>
        </authorList>
    </citation>
    <scope>NUCLEOTIDE SEQUENCE [LARGE SCALE GENOMIC DNA]</scope>
    <source>
        <strain evidence="3">21-0</strain>
    </source>
</reference>
<dbReference type="Proteomes" id="UP000324748">
    <property type="component" value="Unassembled WGS sequence"/>
</dbReference>
<feature type="signal peptide" evidence="2">
    <location>
        <begin position="1"/>
        <end position="26"/>
    </location>
</feature>
<evidence type="ECO:0000256" key="1">
    <source>
        <dbReference type="SAM" id="MobiDB-lite"/>
    </source>
</evidence>
<dbReference type="EMBL" id="VSWC01000184">
    <property type="protein sequence ID" value="KAA1067597.1"/>
    <property type="molecule type" value="Genomic_DNA"/>
</dbReference>
<protein>
    <submittedName>
        <fullName evidence="3">Uncharacterized protein</fullName>
    </submittedName>
</protein>
<accession>A0A5B0LRH4</accession>
<gene>
    <name evidence="3" type="ORF">PGT21_010908</name>
</gene>
<proteinExistence type="predicted"/>
<keyword evidence="2" id="KW-0732">Signal</keyword>
<feature type="compositionally biased region" description="Polar residues" evidence="1">
    <location>
        <begin position="52"/>
        <end position="67"/>
    </location>
</feature>
<organism evidence="3 4">
    <name type="scientific">Puccinia graminis f. sp. tritici</name>
    <dbReference type="NCBI Taxonomy" id="56615"/>
    <lineage>
        <taxon>Eukaryota</taxon>
        <taxon>Fungi</taxon>
        <taxon>Dikarya</taxon>
        <taxon>Basidiomycota</taxon>
        <taxon>Pucciniomycotina</taxon>
        <taxon>Pucciniomycetes</taxon>
        <taxon>Pucciniales</taxon>
        <taxon>Pucciniaceae</taxon>
        <taxon>Puccinia</taxon>
    </lineage>
</organism>
<comment type="caution">
    <text evidence="3">The sequence shown here is derived from an EMBL/GenBank/DDBJ whole genome shotgun (WGS) entry which is preliminary data.</text>
</comment>
<keyword evidence="4" id="KW-1185">Reference proteome</keyword>
<sequence length="546" mass="63509">MFLHSFSRALIFGALLAFITNTPVQCTAPRLLEEADELALAETAGHPDSLRATDSVNQHVTSDASTRNPEKHLNGLPNLLRTGNTMIYGQEYSIVAPRVFNLDPQLQQRLMEDFAVPQKEKDSKLPLRSVIQDTLEWLVENNSNHPLAQRVTSGKETMKSIIDSMLKDFNNFSVDEVIQLLGDKLPNKHYKDSLKAFLLEKGGIDGINSSGDLVKVEKIQELYAEWMKISSHTLTETDNRMVSLKDFETVAKFYLFPIKHPDFDEFFEKLKTKTGSKERIVFSELVDHILKDWDIIHKKVKSIDDLASKVKDRVVIIKNLVPAFNRYYLNAFVSSVFEEHDFPMNKAPFEAHFWKTVGYHENVSSRDLWNTEEITDLYKKMISLDDFQRIGSEFFGSEQSDFEHFLSELKMKSGETMKFSELIQSVLDWLHVKRGGFPELLPMHGARECLIQQLVPHFNQVYWERFLTKIPQKQRKPFQEFAMQRLKTQGKLSPGDIWEGRKAEELYEEWKKTSLWIRVQVWWDNLLARSSVFFKKLFGRFKRDPN</sequence>
<dbReference type="AlphaFoldDB" id="A0A5B0LRH4"/>
<evidence type="ECO:0000313" key="3">
    <source>
        <dbReference type="EMBL" id="KAA1067597.1"/>
    </source>
</evidence>
<feature type="region of interest" description="Disordered" evidence="1">
    <location>
        <begin position="46"/>
        <end position="72"/>
    </location>
</feature>